<feature type="region of interest" description="Disordered" evidence="1">
    <location>
        <begin position="218"/>
        <end position="248"/>
    </location>
</feature>
<evidence type="ECO:0000313" key="3">
    <source>
        <dbReference type="Proteomes" id="UP000823674"/>
    </source>
</evidence>
<feature type="compositionally biased region" description="Basic and acidic residues" evidence="1">
    <location>
        <begin position="223"/>
        <end position="248"/>
    </location>
</feature>
<evidence type="ECO:0000256" key="1">
    <source>
        <dbReference type="SAM" id="MobiDB-lite"/>
    </source>
</evidence>
<feature type="compositionally biased region" description="Basic and acidic residues" evidence="1">
    <location>
        <begin position="166"/>
        <end position="178"/>
    </location>
</feature>
<protein>
    <submittedName>
        <fullName evidence="2">Uncharacterized protein</fullName>
    </submittedName>
</protein>
<reference evidence="2 3" key="1">
    <citation type="submission" date="2021-03" db="EMBL/GenBank/DDBJ databases">
        <authorList>
            <person name="King G.J."/>
            <person name="Bancroft I."/>
            <person name="Baten A."/>
            <person name="Bloomfield J."/>
            <person name="Borpatragohain P."/>
            <person name="He Z."/>
            <person name="Irish N."/>
            <person name="Irwin J."/>
            <person name="Liu K."/>
            <person name="Mauleon R.P."/>
            <person name="Moore J."/>
            <person name="Morris R."/>
            <person name="Ostergaard L."/>
            <person name="Wang B."/>
            <person name="Wells R."/>
        </authorList>
    </citation>
    <scope>NUCLEOTIDE SEQUENCE [LARGE SCALE GENOMIC DNA]</scope>
    <source>
        <strain evidence="2">R-o-18</strain>
        <tissue evidence="2">Leaf</tissue>
    </source>
</reference>
<sequence length="540" mass="60696">MLIDTQKHEVPRNLRSEHAERHVCAECQYGCGQAVDQTSGGHGVTLHDVLVMPSDMWSTRCRDACVRSHARRHTGCHTAFFENSYSTRFEFTSKRGSARIKISSEVVLLVKVKKGFGTQKTDSGSRPQSTKNSSHYLEVGSWQEASFVQANTTPGRSTDSSLQKSLAEERIETSDESSKQVVTQRLNVRPARSLRSDRAIVPLGRYVATELKPRLGRYVATERSSRSRPSDRSARSLRSDRARTKARSLRSDRAIVPLGRYVATELSQARSLRSDRAIGYVATRPARATDRPARSLRSDRARAKAQSLRSDRALVSLGRYIATGLEPKFGRCVAIEPFRTSIRHQSLHSRQTFECYLPKTVASSVHKPRKTRSKRVESEDGPKGPKTRLEAHPTIFPNQKPVNHSMVRAWPTRKDKCQVSADKYGSFEDNSATQLGLAVLGLLELGISPTALEPRLIPCYIRVLWETRVFLVSLFKRKSTVRISVPTTETRSQSEPILSRLGDELVSLGKKDDRQHKPALPLEKLEPEPEKWPHLGRKTC</sequence>
<dbReference type="Proteomes" id="UP000823674">
    <property type="component" value="Chromosome A02"/>
</dbReference>
<keyword evidence="3" id="KW-1185">Reference proteome</keyword>
<dbReference type="EMBL" id="JADBGQ010000002">
    <property type="protein sequence ID" value="KAG5410389.1"/>
    <property type="molecule type" value="Genomic_DNA"/>
</dbReference>
<feature type="region of interest" description="Disordered" evidence="1">
    <location>
        <begin position="509"/>
        <end position="540"/>
    </location>
</feature>
<evidence type="ECO:0000313" key="2">
    <source>
        <dbReference type="EMBL" id="KAG5410389.1"/>
    </source>
</evidence>
<comment type="caution">
    <text evidence="2">The sequence shown here is derived from an EMBL/GenBank/DDBJ whole genome shotgun (WGS) entry which is preliminary data.</text>
</comment>
<feature type="region of interest" description="Disordered" evidence="1">
    <location>
        <begin position="151"/>
        <end position="184"/>
    </location>
</feature>
<feature type="compositionally biased region" description="Polar residues" evidence="1">
    <location>
        <begin position="151"/>
        <end position="164"/>
    </location>
</feature>
<feature type="compositionally biased region" description="Basic and acidic residues" evidence="1">
    <location>
        <begin position="374"/>
        <end position="391"/>
    </location>
</feature>
<name>A0ABQ7NHQ3_BRACM</name>
<feature type="compositionally biased region" description="Basic and acidic residues" evidence="1">
    <location>
        <begin position="523"/>
        <end position="533"/>
    </location>
</feature>
<accession>A0ABQ7NHQ3</accession>
<proteinExistence type="predicted"/>
<organism evidence="2 3">
    <name type="scientific">Brassica rapa subsp. trilocularis</name>
    <dbReference type="NCBI Taxonomy" id="1813537"/>
    <lineage>
        <taxon>Eukaryota</taxon>
        <taxon>Viridiplantae</taxon>
        <taxon>Streptophyta</taxon>
        <taxon>Embryophyta</taxon>
        <taxon>Tracheophyta</taxon>
        <taxon>Spermatophyta</taxon>
        <taxon>Magnoliopsida</taxon>
        <taxon>eudicotyledons</taxon>
        <taxon>Gunneridae</taxon>
        <taxon>Pentapetalae</taxon>
        <taxon>rosids</taxon>
        <taxon>malvids</taxon>
        <taxon>Brassicales</taxon>
        <taxon>Brassicaceae</taxon>
        <taxon>Brassiceae</taxon>
        <taxon>Brassica</taxon>
    </lineage>
</organism>
<feature type="region of interest" description="Disordered" evidence="1">
    <location>
        <begin position="364"/>
        <end position="391"/>
    </location>
</feature>
<gene>
    <name evidence="2" type="primary">A02g505390.1_BraROA</name>
    <name evidence="2" type="ORF">IGI04_006708</name>
</gene>